<dbReference type="Pfam" id="PF02518">
    <property type="entry name" value="HATPase_c"/>
    <property type="match status" value="1"/>
</dbReference>
<evidence type="ECO:0000256" key="7">
    <source>
        <dbReference type="SAM" id="Phobius"/>
    </source>
</evidence>
<protein>
    <submittedName>
        <fullName evidence="9">Sensor histidine kinase</fullName>
    </submittedName>
</protein>
<organism evidence="9 10">
    <name type="scientific">Paenibacillus oralis</name>
    <dbReference type="NCBI Taxonomy" id="2490856"/>
    <lineage>
        <taxon>Bacteria</taxon>
        <taxon>Bacillati</taxon>
        <taxon>Bacillota</taxon>
        <taxon>Bacilli</taxon>
        <taxon>Bacillales</taxon>
        <taxon>Paenibacillaceae</taxon>
        <taxon>Paenibacillus</taxon>
    </lineage>
</organism>
<keyword evidence="2" id="KW-1003">Cell membrane</keyword>
<name>A0A3P3U4U5_9BACL</name>
<accession>A0A3P3U4U5</accession>
<evidence type="ECO:0000259" key="8">
    <source>
        <dbReference type="PROSITE" id="PS50885"/>
    </source>
</evidence>
<proteinExistence type="predicted"/>
<dbReference type="SMART" id="SM00387">
    <property type="entry name" value="HATPase_c"/>
    <property type="match status" value="1"/>
</dbReference>
<dbReference type="PROSITE" id="PS50885">
    <property type="entry name" value="HAMP"/>
    <property type="match status" value="1"/>
</dbReference>
<keyword evidence="3" id="KW-0597">Phosphoprotein</keyword>
<dbReference type="InterPro" id="IPR010559">
    <property type="entry name" value="Sig_transdc_His_kin_internal"/>
</dbReference>
<evidence type="ECO:0000256" key="3">
    <source>
        <dbReference type="ARBA" id="ARBA00022553"/>
    </source>
</evidence>
<dbReference type="SUPFAM" id="SSF158472">
    <property type="entry name" value="HAMP domain-like"/>
    <property type="match status" value="1"/>
</dbReference>
<evidence type="ECO:0000256" key="4">
    <source>
        <dbReference type="ARBA" id="ARBA00022679"/>
    </source>
</evidence>
<keyword evidence="10" id="KW-1185">Reference proteome</keyword>
<dbReference type="SUPFAM" id="SSF55874">
    <property type="entry name" value="ATPase domain of HSP90 chaperone/DNA topoisomerase II/histidine kinase"/>
    <property type="match status" value="1"/>
</dbReference>
<dbReference type="Pfam" id="PF00672">
    <property type="entry name" value="HAMP"/>
    <property type="match status" value="1"/>
</dbReference>
<dbReference type="RefSeq" id="WP_128632412.1">
    <property type="nucleotide sequence ID" value="NZ_RRCN01000001.1"/>
</dbReference>
<dbReference type="AlphaFoldDB" id="A0A3P3U4U5"/>
<evidence type="ECO:0000313" key="9">
    <source>
        <dbReference type="EMBL" id="RRJ64608.1"/>
    </source>
</evidence>
<keyword evidence="5 9" id="KW-0418">Kinase</keyword>
<dbReference type="InterPro" id="IPR003594">
    <property type="entry name" value="HATPase_dom"/>
</dbReference>
<dbReference type="GO" id="GO:0000155">
    <property type="term" value="F:phosphorelay sensor kinase activity"/>
    <property type="evidence" value="ECO:0007669"/>
    <property type="project" value="InterPro"/>
</dbReference>
<dbReference type="OrthoDB" id="9776552at2"/>
<feature type="transmembrane region" description="Helical" evidence="7">
    <location>
        <begin position="12"/>
        <end position="34"/>
    </location>
</feature>
<dbReference type="Proteomes" id="UP000267017">
    <property type="component" value="Unassembled WGS sequence"/>
</dbReference>
<dbReference type="InterPro" id="IPR050640">
    <property type="entry name" value="Bact_2-comp_sensor_kinase"/>
</dbReference>
<keyword evidence="7" id="KW-1133">Transmembrane helix</keyword>
<evidence type="ECO:0000256" key="1">
    <source>
        <dbReference type="ARBA" id="ARBA00004651"/>
    </source>
</evidence>
<evidence type="ECO:0000256" key="2">
    <source>
        <dbReference type="ARBA" id="ARBA00022475"/>
    </source>
</evidence>
<feature type="transmembrane region" description="Helical" evidence="7">
    <location>
        <begin position="306"/>
        <end position="333"/>
    </location>
</feature>
<dbReference type="EMBL" id="RRCN01000001">
    <property type="protein sequence ID" value="RRJ64608.1"/>
    <property type="molecule type" value="Genomic_DNA"/>
</dbReference>
<dbReference type="PANTHER" id="PTHR34220">
    <property type="entry name" value="SENSOR HISTIDINE KINASE YPDA"/>
    <property type="match status" value="1"/>
</dbReference>
<reference evidence="9 10" key="1">
    <citation type="submission" date="2018-11" db="EMBL/GenBank/DDBJ databases">
        <title>Genome sequencing of Paenibacillus sp. KCOM 3021 (= ChDC PVNT-B20).</title>
        <authorList>
            <person name="Kook J.-K."/>
            <person name="Park S.-N."/>
            <person name="Lim Y.K."/>
        </authorList>
    </citation>
    <scope>NUCLEOTIDE SEQUENCE [LARGE SCALE GENOMIC DNA]</scope>
    <source>
        <strain evidence="9 10">KCOM 3021</strain>
    </source>
</reference>
<dbReference type="Gene3D" id="3.30.450.20">
    <property type="entry name" value="PAS domain"/>
    <property type="match status" value="1"/>
</dbReference>
<comment type="caution">
    <text evidence="9">The sequence shown here is derived from an EMBL/GenBank/DDBJ whole genome shotgun (WGS) entry which is preliminary data.</text>
</comment>
<dbReference type="InterPro" id="IPR036890">
    <property type="entry name" value="HATPase_C_sf"/>
</dbReference>
<evidence type="ECO:0000256" key="5">
    <source>
        <dbReference type="ARBA" id="ARBA00022777"/>
    </source>
</evidence>
<dbReference type="Pfam" id="PF06580">
    <property type="entry name" value="His_kinase"/>
    <property type="match status" value="1"/>
</dbReference>
<dbReference type="InterPro" id="IPR003660">
    <property type="entry name" value="HAMP_dom"/>
</dbReference>
<dbReference type="CDD" id="cd06225">
    <property type="entry name" value="HAMP"/>
    <property type="match status" value="1"/>
</dbReference>
<dbReference type="PANTHER" id="PTHR34220:SF7">
    <property type="entry name" value="SENSOR HISTIDINE KINASE YPDA"/>
    <property type="match status" value="1"/>
</dbReference>
<keyword evidence="7" id="KW-0812">Transmembrane</keyword>
<feature type="domain" description="HAMP" evidence="8">
    <location>
        <begin position="327"/>
        <end position="379"/>
    </location>
</feature>
<dbReference type="GO" id="GO:0005886">
    <property type="term" value="C:plasma membrane"/>
    <property type="evidence" value="ECO:0007669"/>
    <property type="project" value="UniProtKB-SubCell"/>
</dbReference>
<keyword evidence="6 7" id="KW-0472">Membrane</keyword>
<dbReference type="SMART" id="SM00304">
    <property type="entry name" value="HAMP"/>
    <property type="match status" value="1"/>
</dbReference>
<evidence type="ECO:0000313" key="10">
    <source>
        <dbReference type="Proteomes" id="UP000267017"/>
    </source>
</evidence>
<comment type="subcellular location">
    <subcellularLocation>
        <location evidence="1">Cell membrane</location>
        <topology evidence="1">Multi-pass membrane protein</topology>
    </subcellularLocation>
</comment>
<dbReference type="Gene3D" id="6.10.340.10">
    <property type="match status" value="1"/>
</dbReference>
<evidence type="ECO:0000256" key="6">
    <source>
        <dbReference type="ARBA" id="ARBA00023136"/>
    </source>
</evidence>
<dbReference type="Gene3D" id="3.30.565.10">
    <property type="entry name" value="Histidine kinase-like ATPase, C-terminal domain"/>
    <property type="match status" value="1"/>
</dbReference>
<keyword evidence="4" id="KW-0808">Transferase</keyword>
<gene>
    <name evidence="9" type="ORF">EHV15_18015</name>
</gene>
<sequence>MKRLYLDLSIRLKIFVIFYSVITIITLSIGIYSYQTVKKQIIDKVSTTNIGMIAQIGNGISAMRKQVEDWATIFISSQPVQSKLSQNGSSGESLENTLYDGPTASIMAYMLTTSIFDYLSLYGTADSPVFIESTGNGGTPYPLSNIYKSPIYSKVKQNNGAPYWFSLTENQNIFFHDDQSEMIGMSRIVRNVYNGNHIGLLFVGIHSDTVRKFYLKNLYDDEHGIVMLDQNGTPLLQAGMPQYQTDEFFNVLNGMDVQTQTGTEIVSINGEKLLVTYSTMDSLGWRVFYMVPFAFLTNELSTIKEFALILIFVCLILSLPIMLVSTIFLTAPIKTLQKSMKRFQNGNFDERVDIKYRDEIGELGRGFNSMVSKISSLVNDVYLLKISEKEAELKALQAQINPHFLYNMLDTIFWEAQASGNKKISDMIISLSRLFRLNLNRGSSLTSVAKEKELIGHYLALQKMRFEEKLQYHIEIPTELDHYVILKLILQPFIENAIIHGIEKRHEGGTVKVTGHLVNDNLEFIIEDNGIGMDESTINKIMNYVPPSRSNLSSDTSGYGTHNVFARLQHFYNDGYTLSVESQIGVGTKVLLRIPIKSGLEREVIS</sequence>